<dbReference type="InterPro" id="IPR000917">
    <property type="entry name" value="Sulfatase_N"/>
</dbReference>
<reference evidence="6" key="1">
    <citation type="submission" date="2022-11" db="EMBL/GenBank/DDBJ databases">
        <title>Marilongibacter aestuarii gen. nov., sp. nov., isolated from tidal flat sediment.</title>
        <authorList>
            <person name="Jiayan W."/>
        </authorList>
    </citation>
    <scope>NUCLEOTIDE SEQUENCE</scope>
    <source>
        <strain evidence="6">Z1-6</strain>
    </source>
</reference>
<dbReference type="Pfam" id="PF00884">
    <property type="entry name" value="Sulfatase"/>
    <property type="match status" value="1"/>
</dbReference>
<dbReference type="EMBL" id="JAPOHD010000015">
    <property type="protein sequence ID" value="MCY1720275.1"/>
    <property type="molecule type" value="Genomic_DNA"/>
</dbReference>
<keyword evidence="3 6" id="KW-0378">Hydrolase</keyword>
<evidence type="ECO:0000256" key="2">
    <source>
        <dbReference type="ARBA" id="ARBA00022723"/>
    </source>
</evidence>
<evidence type="ECO:0000256" key="3">
    <source>
        <dbReference type="ARBA" id="ARBA00022801"/>
    </source>
</evidence>
<dbReference type="GO" id="GO:0046872">
    <property type="term" value="F:metal ion binding"/>
    <property type="evidence" value="ECO:0007669"/>
    <property type="project" value="UniProtKB-KW"/>
</dbReference>
<proteinExistence type="inferred from homology"/>
<evidence type="ECO:0000256" key="1">
    <source>
        <dbReference type="ARBA" id="ARBA00008779"/>
    </source>
</evidence>
<dbReference type="PANTHER" id="PTHR42693">
    <property type="entry name" value="ARYLSULFATASE FAMILY MEMBER"/>
    <property type="match status" value="1"/>
</dbReference>
<dbReference type="SUPFAM" id="SSF53649">
    <property type="entry name" value="Alkaline phosphatase-like"/>
    <property type="match status" value="1"/>
</dbReference>
<dbReference type="AlphaFoldDB" id="A0A9X3FCB0"/>
<dbReference type="Proteomes" id="UP001145087">
    <property type="component" value="Unassembled WGS sequence"/>
</dbReference>
<dbReference type="InterPro" id="IPR024607">
    <property type="entry name" value="Sulfatase_CS"/>
</dbReference>
<comment type="similarity">
    <text evidence="1">Belongs to the sulfatase family.</text>
</comment>
<dbReference type="InterPro" id="IPR050738">
    <property type="entry name" value="Sulfatase"/>
</dbReference>
<dbReference type="RefSeq" id="WP_343332608.1">
    <property type="nucleotide sequence ID" value="NZ_JAPOHD010000015.1"/>
</dbReference>
<dbReference type="GO" id="GO:0004065">
    <property type="term" value="F:arylsulfatase activity"/>
    <property type="evidence" value="ECO:0007669"/>
    <property type="project" value="TreeGrafter"/>
</dbReference>
<feature type="domain" description="Sulfatase N-terminal" evidence="5">
    <location>
        <begin position="31"/>
        <end position="390"/>
    </location>
</feature>
<accession>A0A9X3FCB0</accession>
<gene>
    <name evidence="6" type="ORF">OU798_07965</name>
</gene>
<name>A0A9X3FCB0_9BACT</name>
<sequence length="495" mass="56010">MNLLIKFLLIIIVFLNILGCSQNKTKVPGKPNVLLIIVDDQGYADFEPFENHSPEISTPNMNRLAEAGTVFTQAYTTAPVCSPSRAGLMTGKNQFRWDDKAGWGPGLPENVKTIAEYMKDAGYTTARIGKADFGINYHKFDVREYPLNHGYDYFLGFSAHAHDYWLTSEETAKRTPDPNGTSAHLGPLMENNGYKSYPDEEYLTDIFTNEAIKYLKKDKDAPFFLTLAYNSVHHIIHEVPKKYLDKYQVDPIHNYEPDSMETFGRQKPGTYSAYYEKYTRLGAIQDEDMRKFYLANLDCLDDNIGCVLDALKEQGLDKETMIIFVSDNGGSPLTGAKNTPLSAGKYSLWEGGIRVPMAISWPGKVEAGKVETSYVSATDILPTISNAAGINLTDETVDGIDLLHPNQDRVLVWRWGNTWAVRKGNWKLTNTNEQWGKGRPSKMYIKPISNDLSIKLFNLEEDPGERNNLAEQWPERVDELKEAYENWVNENSGKY</sequence>
<dbReference type="InterPro" id="IPR017850">
    <property type="entry name" value="Alkaline_phosphatase_core_sf"/>
</dbReference>
<keyword evidence="2" id="KW-0479">Metal-binding</keyword>
<evidence type="ECO:0000256" key="4">
    <source>
        <dbReference type="ARBA" id="ARBA00022837"/>
    </source>
</evidence>
<comment type="caution">
    <text evidence="6">The sequence shown here is derived from an EMBL/GenBank/DDBJ whole genome shotgun (WGS) entry which is preliminary data.</text>
</comment>
<organism evidence="6 7">
    <name type="scientific">Draconibacterium aestuarii</name>
    <dbReference type="NCBI Taxonomy" id="2998507"/>
    <lineage>
        <taxon>Bacteria</taxon>
        <taxon>Pseudomonadati</taxon>
        <taxon>Bacteroidota</taxon>
        <taxon>Bacteroidia</taxon>
        <taxon>Marinilabiliales</taxon>
        <taxon>Prolixibacteraceae</taxon>
        <taxon>Draconibacterium</taxon>
    </lineage>
</organism>
<keyword evidence="4" id="KW-0106">Calcium</keyword>
<dbReference type="PROSITE" id="PS00523">
    <property type="entry name" value="SULFATASE_1"/>
    <property type="match status" value="1"/>
</dbReference>
<dbReference type="Gene3D" id="3.40.720.10">
    <property type="entry name" value="Alkaline Phosphatase, subunit A"/>
    <property type="match status" value="1"/>
</dbReference>
<evidence type="ECO:0000313" key="6">
    <source>
        <dbReference type="EMBL" id="MCY1720275.1"/>
    </source>
</evidence>
<protein>
    <submittedName>
        <fullName evidence="6">Sulfatase-like hydrolase/transferase</fullName>
    </submittedName>
</protein>
<evidence type="ECO:0000259" key="5">
    <source>
        <dbReference type="Pfam" id="PF00884"/>
    </source>
</evidence>
<keyword evidence="7" id="KW-1185">Reference proteome</keyword>
<dbReference type="Gene3D" id="3.30.1120.10">
    <property type="match status" value="1"/>
</dbReference>
<evidence type="ECO:0000313" key="7">
    <source>
        <dbReference type="Proteomes" id="UP001145087"/>
    </source>
</evidence>
<dbReference type="PANTHER" id="PTHR42693:SF33">
    <property type="entry name" value="ARYLSULFATASE"/>
    <property type="match status" value="1"/>
</dbReference>